<dbReference type="RefSeq" id="XP_029219073.1">
    <property type="nucleotide sequence ID" value="XM_029364365.1"/>
</dbReference>
<dbReference type="GO" id="GO:0016422">
    <property type="term" value="F:mRNA (2'-O-methyladenosine-N6-)-methyltransferase activity"/>
    <property type="evidence" value="ECO:0007669"/>
    <property type="project" value="InterPro"/>
</dbReference>
<name>A0A2A9MCX3_BESBE</name>
<dbReference type="GeneID" id="40310879"/>
<evidence type="ECO:0000259" key="2">
    <source>
        <dbReference type="Pfam" id="PF12237"/>
    </source>
</evidence>
<gene>
    <name evidence="3" type="ORF">BESB_059510</name>
</gene>
<dbReference type="KEGG" id="bbes:BESB_059510"/>
<dbReference type="Pfam" id="PF12237">
    <property type="entry name" value="PCIF1_WW"/>
    <property type="match status" value="1"/>
</dbReference>
<dbReference type="PANTHER" id="PTHR21727:SF0">
    <property type="entry name" value="MRNA (2'-O-METHYLADENOSINE-N(6)-)-METHYLTRANSFERASE"/>
    <property type="match status" value="1"/>
</dbReference>
<dbReference type="Proteomes" id="UP000224006">
    <property type="component" value="Chromosome V"/>
</dbReference>
<feature type="domain" description="PCIF1 WW" evidence="2">
    <location>
        <begin position="355"/>
        <end position="521"/>
    </location>
</feature>
<feature type="compositionally biased region" description="Basic and acidic residues" evidence="1">
    <location>
        <begin position="118"/>
        <end position="127"/>
    </location>
</feature>
<comment type="caution">
    <text evidence="3">The sequence shown here is derived from an EMBL/GenBank/DDBJ whole genome shotgun (WGS) entry which is preliminary data.</text>
</comment>
<dbReference type="AlphaFoldDB" id="A0A2A9MCX3"/>
<dbReference type="VEuPathDB" id="ToxoDB:BESB_059510"/>
<evidence type="ECO:0000256" key="1">
    <source>
        <dbReference type="SAM" id="MobiDB-lite"/>
    </source>
</evidence>
<protein>
    <recommendedName>
        <fullName evidence="2">PCIF1 WW domain-containing protein</fullName>
    </recommendedName>
</protein>
<reference evidence="3 4" key="1">
    <citation type="submission" date="2017-09" db="EMBL/GenBank/DDBJ databases">
        <title>Genome sequencing of Besnoitia besnoiti strain Bb-Ger1.</title>
        <authorList>
            <person name="Schares G."/>
            <person name="Venepally P."/>
            <person name="Lorenzi H.A."/>
        </authorList>
    </citation>
    <scope>NUCLEOTIDE SEQUENCE [LARGE SCALE GENOMIC DNA]</scope>
    <source>
        <strain evidence="3 4">Bb-Ger1</strain>
    </source>
</reference>
<evidence type="ECO:0000313" key="4">
    <source>
        <dbReference type="Proteomes" id="UP000224006"/>
    </source>
</evidence>
<accession>A0A2A9MCX3</accession>
<organism evidence="3 4">
    <name type="scientific">Besnoitia besnoiti</name>
    <name type="common">Apicomplexan protozoan</name>
    <dbReference type="NCBI Taxonomy" id="94643"/>
    <lineage>
        <taxon>Eukaryota</taxon>
        <taxon>Sar</taxon>
        <taxon>Alveolata</taxon>
        <taxon>Apicomplexa</taxon>
        <taxon>Conoidasida</taxon>
        <taxon>Coccidia</taxon>
        <taxon>Eucoccidiorida</taxon>
        <taxon>Eimeriorina</taxon>
        <taxon>Sarcocystidae</taxon>
        <taxon>Besnoitia</taxon>
    </lineage>
</organism>
<dbReference type="PANTHER" id="PTHR21727">
    <property type="entry name" value="PHOSPHORYLATED CTD INTERACTING FACTOR 1"/>
    <property type="match status" value="1"/>
</dbReference>
<dbReference type="InterPro" id="IPR022035">
    <property type="entry name" value="PCIF1_WW"/>
</dbReference>
<sequence>MERRSVATPHVDPLLPSLMPLSATSPEASEHRESRCRSLEREILDDLPMKIHIGHTDFETRRNVVRFARLLSLEMRARPQAVSALSNKDLEPIKQWMLEIESYEERSCLSTCSTEPTLMHDTDETRPQESAGEDMACGSGTAACPTTDGGGLSKEDVYWTVRLARPVVECLYVKKVSRLVQELQKISSDAAARVQEFCNSCATADSTHGTDSVNQFELRETVPRQFKRRRILSTEGEVQFGSIRWTSSGRYEFFEFVDDLGSLLKHQPCYDMGVHPNLKIKFSTKGYKLAHLWRRFILKGGNGRTEFPDDTDILYHTDPDASCVCEGRGWVEGNWTCTCVRDLIGRIRIMEPVGAVFASAVFALLCRYHSICGSQNQGKGLHYAIPPRVLDVLHDDMQVNCELFASPFNVHLADYCSIFPDVDVMFGSGGSFFDSSFEPVEGSFEANPPFDEVIMARMVTRILCWLKGSEGVEGESRPLSFCLALPDWSNGPSDFMDMITKTEFLRYSEVLPGGKHVFVSGFQHFCHASDLEVPAVCGTFFAVLQNEAASKVWPVTDAFKQRLKAAWSTPEPSESSCELL</sequence>
<proteinExistence type="predicted"/>
<feature type="region of interest" description="Disordered" evidence="1">
    <location>
        <begin position="114"/>
        <end position="138"/>
    </location>
</feature>
<dbReference type="OrthoDB" id="193787at2759"/>
<keyword evidence="4" id="KW-1185">Reference proteome</keyword>
<evidence type="ECO:0000313" key="3">
    <source>
        <dbReference type="EMBL" id="PFH35064.1"/>
    </source>
</evidence>
<dbReference type="EMBL" id="NWUJ01000005">
    <property type="protein sequence ID" value="PFH35064.1"/>
    <property type="molecule type" value="Genomic_DNA"/>
</dbReference>
<feature type="region of interest" description="Disordered" evidence="1">
    <location>
        <begin position="1"/>
        <end position="34"/>
    </location>
</feature>
<dbReference type="GO" id="GO:0099122">
    <property type="term" value="F:RNA polymerase II C-terminal domain binding"/>
    <property type="evidence" value="ECO:0007669"/>
    <property type="project" value="InterPro"/>
</dbReference>
<dbReference type="InterPro" id="IPR039881">
    <property type="entry name" value="PCIF1-like"/>
</dbReference>